<dbReference type="Gene3D" id="1.10.10.1400">
    <property type="entry name" value="Terminase, small subunit, N-terminal DNA-binding domain, HTH motif"/>
    <property type="match status" value="1"/>
</dbReference>
<dbReference type="GO" id="GO:0051276">
    <property type="term" value="P:chromosome organization"/>
    <property type="evidence" value="ECO:0007669"/>
    <property type="project" value="InterPro"/>
</dbReference>
<protein>
    <submittedName>
        <fullName evidence="1">Terminase small subunit</fullName>
    </submittedName>
</protein>
<reference evidence="1" key="1">
    <citation type="submission" date="2023-11" db="EMBL/GenBank/DDBJ databases">
        <title>Complete genome sequence of Vibrio virus vB_VpM-pA2SJ1.</title>
        <authorList>
            <person name="Lim S.J."/>
            <person name="Park S.Y."/>
            <person name="Kim J.H."/>
        </authorList>
    </citation>
    <scope>NUCLEOTIDE SEQUENCE</scope>
</reference>
<dbReference type="Pfam" id="PF03592">
    <property type="entry name" value="Terminase_2"/>
    <property type="match status" value="1"/>
</dbReference>
<dbReference type="InterPro" id="IPR005335">
    <property type="entry name" value="Terminase_ssu"/>
</dbReference>
<proteinExistence type="predicted"/>
<evidence type="ECO:0000313" key="1">
    <source>
        <dbReference type="EMBL" id="WRQ13080.1"/>
    </source>
</evidence>
<organism evidence="1 2">
    <name type="scientific">Vibrio phage vB_VpM-pA2SJ1</name>
    <dbReference type="NCBI Taxonomy" id="3095964"/>
    <lineage>
        <taxon>Viruses</taxon>
        <taxon>Duplodnaviria</taxon>
        <taxon>Heunggongvirae</taxon>
        <taxon>Uroviricota</taxon>
        <taxon>Caudoviricetes</taxon>
    </lineage>
</organism>
<sequence>MDGAKLTEEQKALYEALNVRQQKFALGILENKTERQAYIDAGYKPKTDNAADVAANKLIRNVKVAAFIDSVRKPAAEKAAESAIASREEVLRFLTCAIRTKVTDIAEFDERTLGEDPETGEEIKQSYWKLKGSKDLTPQAATVIEEVSSGKFGLKFKMVSKQQAAKQLADMMGWNAPTKTEHSGTIGTVQYTPEDYAKAQKAIESKFDELD</sequence>
<dbReference type="Proteomes" id="UP001432163">
    <property type="component" value="Segment"/>
</dbReference>
<dbReference type="InterPro" id="IPR038713">
    <property type="entry name" value="Terminase_Gp1_N_sf"/>
</dbReference>
<name>A0AAX4J5T5_9CAUD</name>
<dbReference type="EMBL" id="OR813779">
    <property type="protein sequence ID" value="WRQ13080.1"/>
    <property type="molecule type" value="Genomic_DNA"/>
</dbReference>
<evidence type="ECO:0000313" key="2">
    <source>
        <dbReference type="Proteomes" id="UP001432163"/>
    </source>
</evidence>
<accession>A0AAX4J5T5</accession>